<feature type="compositionally biased region" description="Basic and acidic residues" evidence="2">
    <location>
        <begin position="1"/>
        <end position="15"/>
    </location>
</feature>
<dbReference type="SUPFAM" id="SSF50978">
    <property type="entry name" value="WD40 repeat-like"/>
    <property type="match status" value="2"/>
</dbReference>
<feature type="compositionally biased region" description="Polar residues" evidence="2">
    <location>
        <begin position="1101"/>
        <end position="1124"/>
    </location>
</feature>
<sequence length="1519" mass="162123">MRAKAADHEESHAKDDEETTPMASRLTLERVLGLTALSNAMLAVNPATGEVAYAAGCIVVIYNLRRNKQVRYYRVEKMVSCLCFSPNGQYLAIGEKGYMPAITIWDGTDGTLCAELQRHRYGVACLSFTRDGRYLMSVGLVHDRHLYVWDLERDADSQQMGTTAVGAAEVNEKVLAIDYSLEGNFFVTTGEQHFKFWFLDSDSNLLFTGGAVDDLPEIQHRDAVMAAKVDKCFTSVACGHGICRLKTFAVTMDGTLCCFGASGIMERLVSLEAARGYSLSVTEAYVAVGGASSIARLFDPTTLEYRATLPFPPAFGRANDACEIDPNLLVPPQPHRYPAVIGIRVTGSHVLALYSDRALFVYDVSDSMNPHVYRSFLFHSGCVRDVKIAGRTKGVNSKGKLVYDLDLLRTRSTKNDDVVPCGTIMTCSDDNTIRLWHLDLHKSTKSSKFEDGGKDNGGSTDNKWKNPFSQEMLRVIYHNSLSEFDDPKAMVLGATCLSDYVQDIHTPSRDFGPVNGLRAIALHPNGTQIASGDKEGNVAIFSVATGELTTEIGAHNTEVQCITFADGEGISKTKSFLASGGRDRLIHVFDSSNSYAVLTTLENHSGAVTAVHFSTAGKKLISCGADKNVVLSDVKEDGKITRYNSIPFPGGKIFDVALAPHSDSLVALCNNRLDVFNISSGKHVKTHHVGEQHRVAVCPAGYCAAMSGSLSDKTIHLVELNSGETLAEATGHGEAITGVHFTPDCRRLVSTSSDGCVFVWRLSEDLQTSIKASLPRVADVTIMPPPVPPQATKPVSGTAALVFTPTAVPEPIIMPPPAPPVVKAANTNKSATSTLTSPSVQNARGADSATEVRSNHAGANDVKTKVGPLGLASEKQAKGWKGKAKAVPGPMANVPMEDWMKTRPSAKKTVHVVEEDGMDIDDQAHDESLESGAPVLRVDRSQTPNWARTIKPNDGSTQASSVSSDRRRSAGGKWAGRADEPLALVAAADLEESEEDYESLSNDESDSVADDGSIDQYAHRQNKRLAPTPSMEDVTKLTVGKVGFSASGGSLAQERDMLERRRKQQETVNAVAAMNSKLAELGLLKPKTPTQPTIKLKAEESTSTTMSTNQPTASNAIAGRSSSMAGPEARQKSPMKPSSSALPFEDELKRSRESRDDIPEEMLASISSPLATKPGANKRRHTVQQACHPRPMITASIDLVDARSSMSAYTDGFDGQSTSATQSTTAAVDASLSQFTSGYQDDQPSKHPKPGVTSSEAIDQVDASLSSFTSGFQAQESNTRAQPRRSVTAEVAGSISAFTAGYSVKEATSIGSSATTSVATGSVSDLTSHASVDVGRVTESLSSFTSGYSAGQQPPQQPKAGSINSTAGVGESLSSFTSGYSQATAEPVGKQQELIVDASLSQFTSGYTTDALELAQPEPESTATGAAPEATTLPSIQGRDQEGSAAPSPPKQQSEASVKLCVTAAISALDSQLEASCKELDKLLAMANQGPELDAIRSTMELLRQQIQQFASKRPSRPA</sequence>
<evidence type="ECO:0008006" key="5">
    <source>
        <dbReference type="Google" id="ProtNLM"/>
    </source>
</evidence>
<feature type="repeat" description="WD" evidence="1">
    <location>
        <begin position="729"/>
        <end position="770"/>
    </location>
</feature>
<evidence type="ECO:0000256" key="2">
    <source>
        <dbReference type="SAM" id="MobiDB-lite"/>
    </source>
</evidence>
<feature type="compositionally biased region" description="Basic and acidic residues" evidence="2">
    <location>
        <begin position="1146"/>
        <end position="1157"/>
    </location>
</feature>
<dbReference type="InterPro" id="IPR052779">
    <property type="entry name" value="WDR62"/>
</dbReference>
<feature type="region of interest" description="Disordered" evidence="2">
    <location>
        <begin position="926"/>
        <end position="975"/>
    </location>
</feature>
<dbReference type="EMBL" id="DAKRPA010000196">
    <property type="protein sequence ID" value="DAZ95632.1"/>
    <property type="molecule type" value="Genomic_DNA"/>
</dbReference>
<dbReference type="InterPro" id="IPR015943">
    <property type="entry name" value="WD40/YVTN_repeat-like_dom_sf"/>
</dbReference>
<name>A0AAV2YKW5_9STRA</name>
<feature type="compositionally biased region" description="Polar residues" evidence="2">
    <location>
        <begin position="828"/>
        <end position="842"/>
    </location>
</feature>
<comment type="caution">
    <text evidence="3">The sequence shown here is derived from an EMBL/GenBank/DDBJ whole genome shotgun (WGS) entry which is preliminary data.</text>
</comment>
<feature type="region of interest" description="Disordered" evidence="2">
    <location>
        <begin position="1208"/>
        <end position="1227"/>
    </location>
</feature>
<feature type="compositionally biased region" description="Basic and acidic residues" evidence="2">
    <location>
        <begin position="445"/>
        <end position="454"/>
    </location>
</feature>
<feature type="region of interest" description="Disordered" evidence="2">
    <location>
        <begin position="1234"/>
        <end position="1260"/>
    </location>
</feature>
<dbReference type="InterPro" id="IPR036322">
    <property type="entry name" value="WD40_repeat_dom_sf"/>
</dbReference>
<dbReference type="Pfam" id="PF00400">
    <property type="entry name" value="WD40"/>
    <property type="match status" value="5"/>
</dbReference>
<dbReference type="PROSITE" id="PS50294">
    <property type="entry name" value="WD_REPEATS_REGION"/>
    <property type="match status" value="1"/>
</dbReference>
<keyword evidence="4" id="KW-1185">Reference proteome</keyword>
<organism evidence="3 4">
    <name type="scientific">Lagenidium giganteum</name>
    <dbReference type="NCBI Taxonomy" id="4803"/>
    <lineage>
        <taxon>Eukaryota</taxon>
        <taxon>Sar</taxon>
        <taxon>Stramenopiles</taxon>
        <taxon>Oomycota</taxon>
        <taxon>Peronosporomycetes</taxon>
        <taxon>Pythiales</taxon>
        <taxon>Pythiaceae</taxon>
    </lineage>
</organism>
<proteinExistence type="predicted"/>
<feature type="region of interest" description="Disordered" evidence="2">
    <location>
        <begin position="828"/>
        <end position="896"/>
    </location>
</feature>
<feature type="region of interest" description="Disordered" evidence="2">
    <location>
        <begin position="1416"/>
        <end position="1453"/>
    </location>
</feature>
<feature type="compositionally biased region" description="Low complexity" evidence="2">
    <location>
        <begin position="1217"/>
        <end position="1227"/>
    </location>
</feature>
<dbReference type="Proteomes" id="UP001146120">
    <property type="component" value="Unassembled WGS sequence"/>
</dbReference>
<dbReference type="PROSITE" id="PS50082">
    <property type="entry name" value="WD_REPEATS_2"/>
    <property type="match status" value="2"/>
</dbReference>
<feature type="region of interest" description="Disordered" evidence="2">
    <location>
        <begin position="990"/>
        <end position="1067"/>
    </location>
</feature>
<evidence type="ECO:0000313" key="4">
    <source>
        <dbReference type="Proteomes" id="UP001146120"/>
    </source>
</evidence>
<accession>A0AAV2YKW5</accession>
<dbReference type="PANTHER" id="PTHR45589:SF1">
    <property type="entry name" value="WD REPEAT DOMAIN 62, ISOFORM G"/>
    <property type="match status" value="1"/>
</dbReference>
<reference evidence="3" key="1">
    <citation type="submission" date="2022-11" db="EMBL/GenBank/DDBJ databases">
        <authorList>
            <person name="Morgan W.R."/>
            <person name="Tartar A."/>
        </authorList>
    </citation>
    <scope>NUCLEOTIDE SEQUENCE</scope>
    <source>
        <strain evidence="3">ARSEF 373</strain>
    </source>
</reference>
<dbReference type="Gene3D" id="2.130.10.10">
    <property type="entry name" value="YVTN repeat-like/Quinoprotein amine dehydrogenase"/>
    <property type="match status" value="3"/>
</dbReference>
<feature type="repeat" description="WD" evidence="1">
    <location>
        <begin position="601"/>
        <end position="642"/>
    </location>
</feature>
<feature type="region of interest" description="Disordered" evidence="2">
    <location>
        <begin position="1082"/>
        <end position="1192"/>
    </location>
</feature>
<dbReference type="SMART" id="SM00320">
    <property type="entry name" value="WD40"/>
    <property type="match status" value="8"/>
</dbReference>
<reference evidence="3" key="2">
    <citation type="journal article" date="2023" name="Microbiol Resour">
        <title>Decontamination and Annotation of the Draft Genome Sequence of the Oomycete Lagenidium giganteum ARSEF 373.</title>
        <authorList>
            <person name="Morgan W.R."/>
            <person name="Tartar A."/>
        </authorList>
    </citation>
    <scope>NUCLEOTIDE SEQUENCE</scope>
    <source>
        <strain evidence="3">ARSEF 373</strain>
    </source>
</reference>
<dbReference type="InterPro" id="IPR001680">
    <property type="entry name" value="WD40_rpt"/>
</dbReference>
<feature type="region of interest" description="Disordered" evidence="2">
    <location>
        <begin position="445"/>
        <end position="464"/>
    </location>
</feature>
<keyword evidence="1" id="KW-0853">WD repeat</keyword>
<dbReference type="PANTHER" id="PTHR45589">
    <property type="entry name" value="WD REPEAT DOMAIN 62, ISOFORM G"/>
    <property type="match status" value="1"/>
</dbReference>
<evidence type="ECO:0000313" key="3">
    <source>
        <dbReference type="EMBL" id="DAZ95632.1"/>
    </source>
</evidence>
<protein>
    <recommendedName>
        <fullName evidence="5">Mitogen-activated protein kinase-binding protein 1</fullName>
    </recommendedName>
</protein>
<evidence type="ECO:0000256" key="1">
    <source>
        <dbReference type="PROSITE-ProRule" id="PRU00221"/>
    </source>
</evidence>
<feature type="compositionally biased region" description="Acidic residues" evidence="2">
    <location>
        <begin position="990"/>
        <end position="1013"/>
    </location>
</feature>
<dbReference type="SUPFAM" id="SSF69322">
    <property type="entry name" value="Tricorn protease domain 2"/>
    <property type="match status" value="1"/>
</dbReference>
<feature type="region of interest" description="Disordered" evidence="2">
    <location>
        <begin position="1344"/>
        <end position="1368"/>
    </location>
</feature>
<gene>
    <name evidence="3" type="ORF">N0F65_002261</name>
</gene>
<feature type="region of interest" description="Disordered" evidence="2">
    <location>
        <begin position="1"/>
        <end position="21"/>
    </location>
</feature>